<protein>
    <submittedName>
        <fullName evidence="3">Penicillin-binding protein</fullName>
    </submittedName>
</protein>
<dbReference type="Proteomes" id="UP000320011">
    <property type="component" value="Unassembled WGS sequence"/>
</dbReference>
<dbReference type="AlphaFoldDB" id="A0A558B0M9"/>
<dbReference type="EMBL" id="VJWX01000429">
    <property type="protein sequence ID" value="TVT30079.1"/>
    <property type="molecule type" value="Genomic_DNA"/>
</dbReference>
<feature type="domain" description="NTF2-like N-terminal transpeptidase" evidence="2">
    <location>
        <begin position="52"/>
        <end position="154"/>
    </location>
</feature>
<comment type="caution">
    <text evidence="3">The sequence shown here is derived from an EMBL/GenBank/DDBJ whole genome shotgun (WGS) entry which is preliminary data.</text>
</comment>
<proteinExistence type="predicted"/>
<dbReference type="OrthoDB" id="5241017at2"/>
<evidence type="ECO:0000313" key="4">
    <source>
        <dbReference type="Proteomes" id="UP000320011"/>
    </source>
</evidence>
<dbReference type="InterPro" id="IPR012338">
    <property type="entry name" value="Beta-lactam/transpept-like"/>
</dbReference>
<reference evidence="3 4" key="1">
    <citation type="submission" date="2019-07" db="EMBL/GenBank/DDBJ databases">
        <authorList>
            <person name="Duangmal K."/>
            <person name="Teo W.F.A."/>
        </authorList>
    </citation>
    <scope>NUCLEOTIDE SEQUENCE [LARGE SCALE GENOMIC DNA]</scope>
    <source>
        <strain evidence="3 4">TBRC 6029</strain>
    </source>
</reference>
<sequence>MRPAVRKAVLAAGAIAVVAIVVAAALVLRGGGSGDAAGGGATDVRAPAAPTEPSEVAAAFLRAWAGNDTGAAGALTDDPGGAAVALQAASSALAGTAVKTTPGQVSGSSATFKVSWTLGPSRVWTYDSTLTLVRAGDGWKVHFVPSLIHPELGPGARFAVRSSGGGTAVADRDGKPLLTWQSDGAKPSGAAVAPLLAPGMARVAGEAAQGWAVLLEQADGTEKTLYSEGNPVRPLTSTLSTAVQAAAQAAVDAQGAPAMLVAIQPSTGDLLAVAQNAAAGGAPTALSGLYAPGSTFKIITAAAALERAAATPDTVLPCPGSVQIGQRRIPNDDEFSLAPLPLHSAFAHSCNTTFAQLASGLPADALARTANQFGLNADFTIPGIDTELGKVVAARDSAAQVEDAIGQGTVQASPLGLALMAATVAAGKAVTPKLWRDRATTVNTGYQGPPDAVVGALRSMMREVVTNGTATALQGSGRVFGKTGTAQFGDGSGANGWFAGYRDDVAFAVLLLGTNSSKPAVAASASFLSRLG</sequence>
<reference evidence="3 4" key="2">
    <citation type="submission" date="2019-08" db="EMBL/GenBank/DDBJ databases">
        <title>Amycolatopsis acidicola sp. nov., isolated from peat swamp forest soil.</title>
        <authorList>
            <person name="Srisuk N."/>
        </authorList>
    </citation>
    <scope>NUCLEOTIDE SEQUENCE [LARGE SCALE GENOMIC DNA]</scope>
    <source>
        <strain evidence="3 4">TBRC 6029</strain>
    </source>
</reference>
<dbReference type="Pfam" id="PF00905">
    <property type="entry name" value="Transpeptidase"/>
    <property type="match status" value="1"/>
</dbReference>
<dbReference type="PANTHER" id="PTHR30627">
    <property type="entry name" value="PEPTIDOGLYCAN D,D-TRANSPEPTIDASE"/>
    <property type="match status" value="1"/>
</dbReference>
<evidence type="ECO:0000259" key="2">
    <source>
        <dbReference type="Pfam" id="PF05223"/>
    </source>
</evidence>
<dbReference type="GO" id="GO:0046677">
    <property type="term" value="P:response to antibiotic"/>
    <property type="evidence" value="ECO:0007669"/>
    <property type="project" value="InterPro"/>
</dbReference>
<dbReference type="Pfam" id="PF05223">
    <property type="entry name" value="MecA_N"/>
    <property type="match status" value="1"/>
</dbReference>
<feature type="domain" description="Penicillin-binding protein transpeptidase" evidence="1">
    <location>
        <begin position="259"/>
        <end position="515"/>
    </location>
</feature>
<gene>
    <name evidence="3" type="ORF">FNH05_29615</name>
</gene>
<evidence type="ECO:0000259" key="1">
    <source>
        <dbReference type="Pfam" id="PF00905"/>
    </source>
</evidence>
<dbReference type="PANTHER" id="PTHR30627:SF24">
    <property type="entry name" value="PENICILLIN-BINDING PROTEIN 4B"/>
    <property type="match status" value="1"/>
</dbReference>
<dbReference type="SUPFAM" id="SSF56601">
    <property type="entry name" value="beta-lactamase/transpeptidase-like"/>
    <property type="match status" value="1"/>
</dbReference>
<dbReference type="RefSeq" id="WP_144592145.1">
    <property type="nucleotide sequence ID" value="NZ_VJWX01000429.1"/>
</dbReference>
<name>A0A558B0M9_9PSEU</name>
<dbReference type="InterPro" id="IPR001460">
    <property type="entry name" value="PCN-bd_Tpept"/>
</dbReference>
<organism evidence="3 4">
    <name type="scientific">Amycolatopsis rhizosphaerae</name>
    <dbReference type="NCBI Taxonomy" id="2053003"/>
    <lineage>
        <taxon>Bacteria</taxon>
        <taxon>Bacillati</taxon>
        <taxon>Actinomycetota</taxon>
        <taxon>Actinomycetes</taxon>
        <taxon>Pseudonocardiales</taxon>
        <taxon>Pseudonocardiaceae</taxon>
        <taxon>Amycolatopsis</taxon>
    </lineage>
</organism>
<dbReference type="GO" id="GO:0008658">
    <property type="term" value="F:penicillin binding"/>
    <property type="evidence" value="ECO:0007669"/>
    <property type="project" value="InterPro"/>
</dbReference>
<dbReference type="Gene3D" id="3.40.710.10">
    <property type="entry name" value="DD-peptidase/beta-lactamase superfamily"/>
    <property type="match status" value="1"/>
</dbReference>
<keyword evidence="4" id="KW-1185">Reference proteome</keyword>
<dbReference type="InterPro" id="IPR050515">
    <property type="entry name" value="Beta-lactam/transpept"/>
</dbReference>
<dbReference type="GO" id="GO:0071555">
    <property type="term" value="P:cell wall organization"/>
    <property type="evidence" value="ECO:0007669"/>
    <property type="project" value="TreeGrafter"/>
</dbReference>
<accession>A0A558B0M9</accession>
<evidence type="ECO:0000313" key="3">
    <source>
        <dbReference type="EMBL" id="TVT30079.1"/>
    </source>
</evidence>
<dbReference type="GO" id="GO:0071972">
    <property type="term" value="F:peptidoglycan L,D-transpeptidase activity"/>
    <property type="evidence" value="ECO:0007669"/>
    <property type="project" value="TreeGrafter"/>
</dbReference>
<dbReference type="GO" id="GO:0005886">
    <property type="term" value="C:plasma membrane"/>
    <property type="evidence" value="ECO:0007669"/>
    <property type="project" value="TreeGrafter"/>
</dbReference>
<dbReference type="InterPro" id="IPR007887">
    <property type="entry name" value="MecA_N"/>
</dbReference>